<protein>
    <recommendedName>
        <fullName evidence="6">Pentatricopeptide repeat-containing protein</fullName>
    </recommendedName>
</protein>
<feature type="non-terminal residue" evidence="4">
    <location>
        <position position="194"/>
    </location>
</feature>
<comment type="caution">
    <text evidence="4">The sequence shown here is derived from an EMBL/GenBank/DDBJ whole genome shotgun (WGS) entry which is preliminary data.</text>
</comment>
<evidence type="ECO:0000256" key="3">
    <source>
        <dbReference type="SAM" id="MobiDB-lite"/>
    </source>
</evidence>
<evidence type="ECO:0000256" key="1">
    <source>
        <dbReference type="ARBA" id="ARBA00022737"/>
    </source>
</evidence>
<dbReference type="PANTHER" id="PTHR47447">
    <property type="entry name" value="OS03G0856100 PROTEIN"/>
    <property type="match status" value="1"/>
</dbReference>
<evidence type="ECO:0008006" key="6">
    <source>
        <dbReference type="Google" id="ProtNLM"/>
    </source>
</evidence>
<dbReference type="PANTHER" id="PTHR47447:SF17">
    <property type="entry name" value="OS12G0638900 PROTEIN"/>
    <property type="match status" value="1"/>
</dbReference>
<sequence length="194" mass="20633">MAFGSVISACSRAGQWPAAMHLLGEMSGRKVAPGIISFNAACSACERGGQWQLALSILAGLLDHNPTLGSVLHMKKGLTAECVRADVVTFSCALLACQAASHWRQALGVFAALRAARINPSAVTCCAAVAACTQGLRLRDVAELLVEVEHLGVKAASLRMTSVAAAPEPKQRLRERRGSCREAGSYNRRHRKVR</sequence>
<keyword evidence="1" id="KW-0677">Repeat</keyword>
<accession>A0A813HL86</accession>
<reference evidence="4" key="1">
    <citation type="submission" date="2021-02" db="EMBL/GenBank/DDBJ databases">
        <authorList>
            <person name="Dougan E. K."/>
            <person name="Rhodes N."/>
            <person name="Thang M."/>
            <person name="Chan C."/>
        </authorList>
    </citation>
    <scope>NUCLEOTIDE SEQUENCE</scope>
</reference>
<dbReference type="InterPro" id="IPR002885">
    <property type="entry name" value="PPR_rpt"/>
</dbReference>
<dbReference type="AlphaFoldDB" id="A0A813HL86"/>
<feature type="compositionally biased region" description="Basic and acidic residues" evidence="3">
    <location>
        <begin position="169"/>
        <end position="180"/>
    </location>
</feature>
<dbReference type="PROSITE" id="PS51375">
    <property type="entry name" value="PPR"/>
    <property type="match status" value="1"/>
</dbReference>
<gene>
    <name evidence="4" type="ORF">PGLA2088_LOCUS1811</name>
</gene>
<name>A0A813HL86_POLGL</name>
<dbReference type="Gene3D" id="1.25.40.10">
    <property type="entry name" value="Tetratricopeptide repeat domain"/>
    <property type="match status" value="1"/>
</dbReference>
<dbReference type="Proteomes" id="UP000626109">
    <property type="component" value="Unassembled WGS sequence"/>
</dbReference>
<dbReference type="InterPro" id="IPR011990">
    <property type="entry name" value="TPR-like_helical_dom_sf"/>
</dbReference>
<evidence type="ECO:0000313" key="5">
    <source>
        <dbReference type="Proteomes" id="UP000626109"/>
    </source>
</evidence>
<dbReference type="EMBL" id="CAJNNW010001415">
    <property type="protein sequence ID" value="CAE8638226.1"/>
    <property type="molecule type" value="Genomic_DNA"/>
</dbReference>
<dbReference type="Pfam" id="PF01535">
    <property type="entry name" value="PPR"/>
    <property type="match status" value="1"/>
</dbReference>
<proteinExistence type="predicted"/>
<dbReference type="NCBIfam" id="TIGR00756">
    <property type="entry name" value="PPR"/>
    <property type="match status" value="1"/>
</dbReference>
<evidence type="ECO:0000313" key="4">
    <source>
        <dbReference type="EMBL" id="CAE8638226.1"/>
    </source>
</evidence>
<organism evidence="4 5">
    <name type="scientific">Polarella glacialis</name>
    <name type="common">Dinoflagellate</name>
    <dbReference type="NCBI Taxonomy" id="89957"/>
    <lineage>
        <taxon>Eukaryota</taxon>
        <taxon>Sar</taxon>
        <taxon>Alveolata</taxon>
        <taxon>Dinophyceae</taxon>
        <taxon>Suessiales</taxon>
        <taxon>Suessiaceae</taxon>
        <taxon>Polarella</taxon>
    </lineage>
</organism>
<feature type="repeat" description="PPR" evidence="2">
    <location>
        <begin position="1"/>
        <end position="33"/>
    </location>
</feature>
<feature type="region of interest" description="Disordered" evidence="3">
    <location>
        <begin position="166"/>
        <end position="194"/>
    </location>
</feature>
<evidence type="ECO:0000256" key="2">
    <source>
        <dbReference type="PROSITE-ProRule" id="PRU00708"/>
    </source>
</evidence>